<feature type="domain" description="ORC1/DEAH AAA+ ATPase" evidence="1">
    <location>
        <begin position="27"/>
        <end position="169"/>
    </location>
</feature>
<reference evidence="2 3" key="1">
    <citation type="submission" date="2019-11" db="EMBL/GenBank/DDBJ databases">
        <title>Genome sequence of Deinococcus xianganensis Y35, AI-2 producing algicidal bacterium, isolated from lake water.</title>
        <authorList>
            <person name="Li Y."/>
        </authorList>
    </citation>
    <scope>NUCLEOTIDE SEQUENCE [LARGE SCALE GENOMIC DNA]</scope>
    <source>
        <strain evidence="2 3">Y35</strain>
    </source>
</reference>
<evidence type="ECO:0000259" key="1">
    <source>
        <dbReference type="Pfam" id="PF13401"/>
    </source>
</evidence>
<dbReference type="InterPro" id="IPR049945">
    <property type="entry name" value="AAA_22"/>
</dbReference>
<name>A0A6I4YUW7_9DEIO</name>
<evidence type="ECO:0000313" key="2">
    <source>
        <dbReference type="EMBL" id="MXV21445.1"/>
    </source>
</evidence>
<dbReference type="RefSeq" id="WP_160981707.1">
    <property type="nucleotide sequence ID" value="NZ_WVHK01000096.1"/>
</dbReference>
<dbReference type="InterPro" id="IPR027417">
    <property type="entry name" value="P-loop_NTPase"/>
</dbReference>
<organism evidence="2 3">
    <name type="scientific">Deinococcus xianganensis</name>
    <dbReference type="NCBI Taxonomy" id="1507289"/>
    <lineage>
        <taxon>Bacteria</taxon>
        <taxon>Thermotogati</taxon>
        <taxon>Deinococcota</taxon>
        <taxon>Deinococci</taxon>
        <taxon>Deinococcales</taxon>
        <taxon>Deinococcaceae</taxon>
        <taxon>Deinococcus</taxon>
    </lineage>
</organism>
<dbReference type="Proteomes" id="UP000430519">
    <property type="component" value="Unassembled WGS sequence"/>
</dbReference>
<dbReference type="Pfam" id="PF13401">
    <property type="entry name" value="AAA_22"/>
    <property type="match status" value="1"/>
</dbReference>
<evidence type="ECO:0000313" key="3">
    <source>
        <dbReference type="Proteomes" id="UP000430519"/>
    </source>
</evidence>
<dbReference type="AlphaFoldDB" id="A0A6I4YUW7"/>
<proteinExistence type="predicted"/>
<comment type="caution">
    <text evidence="2">The sequence shown here is derived from an EMBL/GenBank/DDBJ whole genome shotgun (WGS) entry which is preliminary data.</text>
</comment>
<accession>A0A6I4YUW7</accession>
<dbReference type="SUPFAM" id="SSF52540">
    <property type="entry name" value="P-loop containing nucleoside triphosphate hydrolases"/>
    <property type="match status" value="1"/>
</dbReference>
<dbReference type="EMBL" id="WVHK01000096">
    <property type="protein sequence ID" value="MXV21445.1"/>
    <property type="molecule type" value="Genomic_DNA"/>
</dbReference>
<sequence>MSHVQRRSLSPQPVRGEVARGRLLRTDAQVLLLTAPSGYGKTVLSAQLARQTLNVPIWIRVTRDAAEPDVLADLITQALQAAGYVTPEHEAARTIQSGPSALTAALVADLTSVPDDVLLILDNAEHLSVSSAALLSSILEQLPPWHRALVNTTPDSHLSLVKLVASGQAHELDADALRFNLQETQVFLENLGESDAAEAQILHQQTDGWPAALALATTRGRIEDSAAMVEHLLGRMSPALRELVVRAAVEPLWDAHTPGLVDLPPRPDWLREVTRAGLPVTQEGAALRPHALVTDALSGVLARDHALSAAQHRAAARRGAAAGNWYRALHHALIAQDYLYARHVVSTHLLSTWTRHSNWALLIQTLERFPREQLSPDLLAFLGLAYGENGQSALAREVFTAQLSAGQETAVTFLGLMFAAYRAQDLPTMKSMTERGLQRAWIPYERSQLLRGLATYHLSINQWTQATAVARQAVAVAQSAGDHALVISARTVEFWGLAFQTATIQDAVTLGTELLHDAIALGFINKGLIIVDALLDAMIDSGRVAETARVVALAQPHAAAYAFIHTRFLNTLGDLAMMRGDPTSAVEMYQRSVLENYTMEDRAWVPKVSRLYLAAIAAGRAHDIDDQLDEALATESNSSMHRHWLANAQMARHLIRNEPDAALALANEYRSRRPADSPPMNWDYLLQDYLRIEAMRALKRDVAGDLRALLDDRIPMGVATILRLVPPQLWGAATEGIRLDIHRDVFTHMTRRAAPDRAAPQVTVQTLGRWAVTVDDVPVKLPHLAVELLVYLSLHGPTTIEKLGATLAPTSRDARARMHRAKADIQRLSGHALIDTDAVTQGGLYRLSNQIHLRLDALEVLQATDAESALALMRGAFLPGASDECWVGEIRERLAVRVAGLYTVHAQQVRRAGSAEALAWFWRAAALTPWDAAVWTAILTLGQALGMAADVADAQTALQELESGLLPTALLRERPA</sequence>
<gene>
    <name evidence="2" type="ORF">GLX28_17625</name>
</gene>
<dbReference type="GO" id="GO:0016887">
    <property type="term" value="F:ATP hydrolysis activity"/>
    <property type="evidence" value="ECO:0007669"/>
    <property type="project" value="InterPro"/>
</dbReference>
<keyword evidence="3" id="KW-1185">Reference proteome</keyword>
<dbReference type="Gene3D" id="3.40.50.300">
    <property type="entry name" value="P-loop containing nucleotide triphosphate hydrolases"/>
    <property type="match status" value="1"/>
</dbReference>
<protein>
    <submittedName>
        <fullName evidence="2">AAA family ATPase</fullName>
    </submittedName>
</protein>